<dbReference type="GO" id="GO:0000049">
    <property type="term" value="F:tRNA binding"/>
    <property type="evidence" value="ECO:0007669"/>
    <property type="project" value="TreeGrafter"/>
</dbReference>
<keyword evidence="2" id="KW-0175">Coiled coil</keyword>
<dbReference type="EMBL" id="CAVLGL010000080">
    <property type="protein sequence ID" value="CAK1586337.1"/>
    <property type="molecule type" value="Genomic_DNA"/>
</dbReference>
<evidence type="ECO:0000256" key="1">
    <source>
        <dbReference type="PROSITE-ProRule" id="PRU00708"/>
    </source>
</evidence>
<dbReference type="InterPro" id="IPR002885">
    <property type="entry name" value="PPR_rpt"/>
</dbReference>
<reference evidence="3 4" key="1">
    <citation type="submission" date="2023-11" db="EMBL/GenBank/DDBJ databases">
        <authorList>
            <person name="Hedman E."/>
            <person name="Englund M."/>
            <person name="Stromberg M."/>
            <person name="Nyberg Akerstrom W."/>
            <person name="Nylinder S."/>
            <person name="Jareborg N."/>
            <person name="Kallberg Y."/>
            <person name="Kronander E."/>
        </authorList>
    </citation>
    <scope>NUCLEOTIDE SEQUENCE [LARGE SCALE GENOMIC DNA]</scope>
</reference>
<dbReference type="PANTHER" id="PTHR24014">
    <property type="entry name" value="2-OXOGLUTARATE AND IRON-DEPENDENT OXYGENASE DOMAIN-CONTAINING PROTEIN 2"/>
    <property type="match status" value="1"/>
</dbReference>
<dbReference type="Gene3D" id="1.25.40.10">
    <property type="entry name" value="Tetratricopeptide repeat domain"/>
    <property type="match status" value="3"/>
</dbReference>
<gene>
    <name evidence="3" type="ORF">PARMNEM_LOCUS7302</name>
</gene>
<proteinExistence type="predicted"/>
<comment type="caution">
    <text evidence="3">The sequence shown here is derived from an EMBL/GenBank/DDBJ whole genome shotgun (WGS) entry which is preliminary data.</text>
</comment>
<dbReference type="Pfam" id="PF13041">
    <property type="entry name" value="PPR_2"/>
    <property type="match status" value="1"/>
</dbReference>
<evidence type="ECO:0000313" key="3">
    <source>
        <dbReference type="EMBL" id="CAK1586337.1"/>
    </source>
</evidence>
<feature type="repeat" description="PPR" evidence="1">
    <location>
        <begin position="207"/>
        <end position="241"/>
    </location>
</feature>
<dbReference type="Pfam" id="PF13812">
    <property type="entry name" value="PPR_3"/>
    <property type="match status" value="2"/>
</dbReference>
<evidence type="ECO:0000256" key="2">
    <source>
        <dbReference type="SAM" id="Coils"/>
    </source>
</evidence>
<feature type="coiled-coil region" evidence="2">
    <location>
        <begin position="536"/>
        <end position="563"/>
    </location>
</feature>
<keyword evidence="4" id="KW-1185">Reference proteome</keyword>
<sequence>MALRNIFLTGIRGKCKKFGSGIYSNYAPAPRFIENNKFKHNECKTEKKLNYLEDPDTFGTLSGKFKNQSNDDIIDEGDLKEEKYLQNLPLPSQKLTIRQYADLIKQYLTHKRLKEALNVLEIRMLKEDRVKPENYIYNILIGACADVGYTKKAFRLYNDMKRRALIPTGDTYTCLFEACINSPWPEDGLKNAKHLRDHMIEKGIEPNITNYNVMIKAFGRCGDLKTAFKIVDEMISKKIKIRVHTFNHLLHACIADKENGLRYALLVWRKMLTMKEKPNIYSFNLMLKCVKDCNLGSKDDIQSLIKSIQDQTLLCSNKVKRLQIASRETNENTSNSGVDLEKIANFQAYDPLTHGVRDETNYNCIPSKDVHKGVTVLENPNSNLITILPKEFQTTQSDQRTIPNLLSNVLKLNQVLSLQEVHTLQDKFAIIGGQDDFLREMEANAVKPDIKTFTQMLPLIEETREAETKIMDAMKTLNIKPDIDFLNMVIKKRCIRMDYDGAFLIKEFIDNENKSCDKRFRRRKSLKPNIMTYGVLALACKTKENAEKLLNEMKEKHLKVNIEILGALLRHGTVRMKFGYVLFIMDVVKQEKLRPNEVFLKHLEAFHDKCVNNIKHHHQIENSDKNFTLACKNFLNKYKIWLKDVHITEIETEHPWKQFMEPQPETVQRQHFEIKEPKKFYKRNRKYIRYTAKV</sequence>
<dbReference type="GO" id="GO:0005759">
    <property type="term" value="C:mitochondrial matrix"/>
    <property type="evidence" value="ECO:0007669"/>
    <property type="project" value="TreeGrafter"/>
</dbReference>
<dbReference type="NCBIfam" id="TIGR00756">
    <property type="entry name" value="PPR"/>
    <property type="match status" value="2"/>
</dbReference>
<name>A0AAV1KX50_9NEOP</name>
<dbReference type="AlphaFoldDB" id="A0AAV1KX50"/>
<evidence type="ECO:0008006" key="5">
    <source>
        <dbReference type="Google" id="ProtNLM"/>
    </source>
</evidence>
<feature type="repeat" description="PPR" evidence="1">
    <location>
        <begin position="133"/>
        <end position="167"/>
    </location>
</feature>
<dbReference type="GO" id="GO:0042780">
    <property type="term" value="P:tRNA 3'-end processing"/>
    <property type="evidence" value="ECO:0007669"/>
    <property type="project" value="TreeGrafter"/>
</dbReference>
<dbReference type="Proteomes" id="UP001314205">
    <property type="component" value="Unassembled WGS sequence"/>
</dbReference>
<dbReference type="PANTHER" id="PTHR24014:SF6">
    <property type="entry name" value="PENTATRICOPEPTIDE REPEAT-CONTAINING PROTEIN 1, MITOCHONDRIAL"/>
    <property type="match status" value="1"/>
</dbReference>
<accession>A0AAV1KX50</accession>
<dbReference type="InterPro" id="IPR011990">
    <property type="entry name" value="TPR-like_helical_dom_sf"/>
</dbReference>
<dbReference type="PROSITE" id="PS51375">
    <property type="entry name" value="PPR"/>
    <property type="match status" value="2"/>
</dbReference>
<evidence type="ECO:0000313" key="4">
    <source>
        <dbReference type="Proteomes" id="UP001314205"/>
    </source>
</evidence>
<organism evidence="3 4">
    <name type="scientific">Parnassius mnemosyne</name>
    <name type="common">clouded apollo</name>
    <dbReference type="NCBI Taxonomy" id="213953"/>
    <lineage>
        <taxon>Eukaryota</taxon>
        <taxon>Metazoa</taxon>
        <taxon>Ecdysozoa</taxon>
        <taxon>Arthropoda</taxon>
        <taxon>Hexapoda</taxon>
        <taxon>Insecta</taxon>
        <taxon>Pterygota</taxon>
        <taxon>Neoptera</taxon>
        <taxon>Endopterygota</taxon>
        <taxon>Lepidoptera</taxon>
        <taxon>Glossata</taxon>
        <taxon>Ditrysia</taxon>
        <taxon>Papilionoidea</taxon>
        <taxon>Papilionidae</taxon>
        <taxon>Parnassiinae</taxon>
        <taxon>Parnassini</taxon>
        <taxon>Parnassius</taxon>
        <taxon>Driopa</taxon>
    </lineage>
</organism>
<protein>
    <recommendedName>
        <fullName evidence="5">Pentatricopeptide repeat-containing protein 1, mitochondrial</fullName>
    </recommendedName>
</protein>